<dbReference type="OrthoDB" id="259086at2"/>
<dbReference type="AlphaFoldDB" id="A0A178MN17"/>
<dbReference type="Proteomes" id="UP000078428">
    <property type="component" value="Unassembled WGS sequence"/>
</dbReference>
<comment type="caution">
    <text evidence="1">The sequence shown here is derived from an EMBL/GenBank/DDBJ whole genome shotgun (WGS) entry which is preliminary data.</text>
</comment>
<proteinExistence type="predicted"/>
<name>A0A178MN17_9PROT</name>
<reference evidence="1 2" key="1">
    <citation type="submission" date="2016-04" db="EMBL/GenBank/DDBJ databases">
        <title>Draft genome sequence of freshwater magnetotactic bacteria Magnetospirillum marisnigri SP-1 and Magnetospirillum moscoviense BB-1.</title>
        <authorList>
            <person name="Koziaeva V."/>
            <person name="Dziuba M.V."/>
            <person name="Ivanov T.M."/>
            <person name="Kuznetsov B."/>
            <person name="Grouzdev D.S."/>
        </authorList>
    </citation>
    <scope>NUCLEOTIDE SEQUENCE [LARGE SCALE GENOMIC DNA]</scope>
    <source>
        <strain evidence="1 2">SP-1</strain>
    </source>
</reference>
<dbReference type="EMBL" id="LWQT01000062">
    <property type="protein sequence ID" value="OAN49488.1"/>
    <property type="molecule type" value="Genomic_DNA"/>
</dbReference>
<sequence length="212" mass="22067">MSAAPGFSDARRAARQAAATALAEGGKPAAAARAAIAATDSFFQTLRQFMPLDAMLARLACAAGCSWCCRQMVGVTEAELALLGEAVAALPPERRDAIRRRAVDTIRRARGLDMAGWWAAQIPCPLLDEDGLCAVHQNRPLPCRGYNSADADICRRSAAGESLKAPVLAAQHGVWGQTQGGLAEALAAAGHAPGLRLLAEGVERLFTSPAGP</sequence>
<organism evidence="1 2">
    <name type="scientific">Paramagnetospirillum marisnigri</name>
    <dbReference type="NCBI Taxonomy" id="1285242"/>
    <lineage>
        <taxon>Bacteria</taxon>
        <taxon>Pseudomonadati</taxon>
        <taxon>Pseudomonadota</taxon>
        <taxon>Alphaproteobacteria</taxon>
        <taxon>Rhodospirillales</taxon>
        <taxon>Magnetospirillaceae</taxon>
        <taxon>Paramagnetospirillum</taxon>
    </lineage>
</organism>
<gene>
    <name evidence="1" type="ORF">A6A04_19260</name>
</gene>
<dbReference type="InterPro" id="IPR005358">
    <property type="entry name" value="Puta_zinc/iron-chelating_dom"/>
</dbReference>
<dbReference type="STRING" id="1285242.A6A04_19260"/>
<evidence type="ECO:0000313" key="1">
    <source>
        <dbReference type="EMBL" id="OAN49488.1"/>
    </source>
</evidence>
<dbReference type="Pfam" id="PF03692">
    <property type="entry name" value="CxxCxxCC"/>
    <property type="match status" value="1"/>
</dbReference>
<keyword evidence="2" id="KW-1185">Reference proteome</keyword>
<dbReference type="RefSeq" id="WP_068493249.1">
    <property type="nucleotide sequence ID" value="NZ_LWQT01000062.1"/>
</dbReference>
<protein>
    <submittedName>
        <fullName evidence="1">Uncharacterized protein</fullName>
    </submittedName>
</protein>
<evidence type="ECO:0000313" key="2">
    <source>
        <dbReference type="Proteomes" id="UP000078428"/>
    </source>
</evidence>
<accession>A0A178MN17</accession>